<dbReference type="InterPro" id="IPR022035">
    <property type="entry name" value="PCIF1_WW"/>
</dbReference>
<keyword evidence="3" id="KW-1185">Reference proteome</keyword>
<reference evidence="2 3" key="1">
    <citation type="journal article" date="2013" name="PLoS ONE">
        <title>Predicting the Proteins of Angomonas deanei, Strigomonas culicis and Their Respective Endosymbionts Reveals New Aspects of the Trypanosomatidae Family.</title>
        <authorList>
            <person name="Motta M.C."/>
            <person name="Martins A.C."/>
            <person name="de Souza S.S."/>
            <person name="Catta-Preta C.M."/>
            <person name="Silva R."/>
            <person name="Klein C.C."/>
            <person name="de Almeida L.G."/>
            <person name="de Lima Cunha O."/>
            <person name="Ciapina L.P."/>
            <person name="Brocchi M."/>
            <person name="Colabardini A.C."/>
            <person name="de Araujo Lima B."/>
            <person name="Machado C.R."/>
            <person name="de Almeida Soares C.M."/>
            <person name="Probst C.M."/>
            <person name="de Menezes C.B."/>
            <person name="Thompson C.E."/>
            <person name="Bartholomeu D.C."/>
            <person name="Gradia D.F."/>
            <person name="Pavoni D.P."/>
            <person name="Grisard E.C."/>
            <person name="Fantinatti-Garboggini F."/>
            <person name="Marchini F.K."/>
            <person name="Rodrigues-Luiz G.F."/>
            <person name="Wagner G."/>
            <person name="Goldman G.H."/>
            <person name="Fietto J.L."/>
            <person name="Elias M.C."/>
            <person name="Goldman M.H."/>
            <person name="Sagot M.F."/>
            <person name="Pereira M."/>
            <person name="Stoco P.H."/>
            <person name="de Mendonca-Neto R.P."/>
            <person name="Teixeira S.M."/>
            <person name="Maciel T.E."/>
            <person name="de Oliveira Mendes T.A."/>
            <person name="Urmenyi T.P."/>
            <person name="de Souza W."/>
            <person name="Schenkman S."/>
            <person name="de Vasconcelos A.T."/>
        </authorList>
    </citation>
    <scope>NUCLEOTIDE SEQUENCE [LARGE SCALE GENOMIC DNA]</scope>
</reference>
<dbReference type="Proteomes" id="UP000015354">
    <property type="component" value="Unassembled WGS sequence"/>
</dbReference>
<accession>S9VHQ9</accession>
<dbReference type="AlphaFoldDB" id="S9VHQ9"/>
<organism evidence="2 3">
    <name type="scientific">Strigomonas culicis</name>
    <dbReference type="NCBI Taxonomy" id="28005"/>
    <lineage>
        <taxon>Eukaryota</taxon>
        <taxon>Discoba</taxon>
        <taxon>Euglenozoa</taxon>
        <taxon>Kinetoplastea</taxon>
        <taxon>Metakinetoplastina</taxon>
        <taxon>Trypanosomatida</taxon>
        <taxon>Trypanosomatidae</taxon>
        <taxon>Strigomonadinae</taxon>
        <taxon>Strigomonas</taxon>
    </lineage>
</organism>
<evidence type="ECO:0000259" key="1">
    <source>
        <dbReference type="Pfam" id="PF12237"/>
    </source>
</evidence>
<evidence type="ECO:0000313" key="2">
    <source>
        <dbReference type="EMBL" id="EPY26611.1"/>
    </source>
</evidence>
<dbReference type="PANTHER" id="PTHR21727">
    <property type="entry name" value="PHOSPHORYLATED CTD INTERACTING FACTOR 1"/>
    <property type="match status" value="1"/>
</dbReference>
<name>S9VHQ9_9TRYP</name>
<feature type="domain" description="PCIF1 WW" evidence="1">
    <location>
        <begin position="287"/>
        <end position="468"/>
    </location>
</feature>
<dbReference type="EMBL" id="ATMH01006168">
    <property type="protein sequence ID" value="EPY26611.1"/>
    <property type="molecule type" value="Genomic_DNA"/>
</dbReference>
<dbReference type="PANTHER" id="PTHR21727:SF1">
    <property type="entry name" value="PCIF1 WW DOMAIN-CONTAINING PROTEIN"/>
    <property type="match status" value="1"/>
</dbReference>
<dbReference type="OrthoDB" id="193787at2759"/>
<comment type="caution">
    <text evidence="2">The sequence shown here is derived from an EMBL/GenBank/DDBJ whole genome shotgun (WGS) entry which is preliminary data.</text>
</comment>
<evidence type="ECO:0000313" key="3">
    <source>
        <dbReference type="Proteomes" id="UP000015354"/>
    </source>
</evidence>
<sequence length="583" mass="64726">MASSTTPFLFSSSLLLAQRSPSLTFSFSLRFSSEESNRIVGTDRKTRTAHCRRRDLMKRDSSGAAADPGHPSLCFHREILIVQKWTQIRQDFLSCLTQSDNGIVWKEPRKLWRYSQEALGKWILSQTARAGPQVDMRAHHFFPSAELVASFPGGQTYDEQLIRDLTLKSNGADTPDVAGRIQRLVRSFGLARRCAAAQAAVAEQLAAVTPRGAYAPRLRRMEEDAPDRNGFQRRVRGPLAVFGVEPVRGARGPRLPPPAYIPWAAYEKLRRSYKALYEARDRAAYPQLAAEELFLRRAAVVAWRYEGCLATGSLQLCADTSLKQSLHASGYLVLDLCASPINAYMGVPCAGTFASSRHREQSSLDVEEQPNYFCSAFYDTDVYFGSLGSVLQLRPLELLRSKEVNPAGRSLLLTYDVPYDEDLCEQMFTKLIRDMAEAERARREAPAGAPSIDYVLVLPLWWNIQLPIAKQLFQDGTAAPATAGLAALLEKNASVTDEGYRVPYAWPTQLPSACQPPGAPAEANWACFDGVFVGSGYRYFSTQTNQWVEDVTSTEVIGLAEPTGDGTHRLQTALRTFYGVQVD</sequence>
<gene>
    <name evidence="2" type="ORF">STCU_06168</name>
</gene>
<dbReference type="InterPro" id="IPR039881">
    <property type="entry name" value="PCIF1-like"/>
</dbReference>
<protein>
    <recommendedName>
        <fullName evidence="1">PCIF1 WW domain-containing protein</fullName>
    </recommendedName>
</protein>
<proteinExistence type="predicted"/>
<dbReference type="GO" id="GO:0016422">
    <property type="term" value="F:mRNA (2'-O-methyladenosine-N6-)-methyltransferase activity"/>
    <property type="evidence" value="ECO:0007669"/>
    <property type="project" value="InterPro"/>
</dbReference>
<dbReference type="Pfam" id="PF12237">
    <property type="entry name" value="PCIF1_WW"/>
    <property type="match status" value="1"/>
</dbReference>
<dbReference type="GO" id="GO:0099122">
    <property type="term" value="F:RNA polymerase II C-terminal domain binding"/>
    <property type="evidence" value="ECO:0007669"/>
    <property type="project" value="InterPro"/>
</dbReference>